<dbReference type="PROSITE" id="PS50893">
    <property type="entry name" value="ABC_TRANSPORTER_2"/>
    <property type="match status" value="2"/>
</dbReference>
<dbReference type="CDD" id="cd18580">
    <property type="entry name" value="ABC_6TM_ABCC_D2"/>
    <property type="match status" value="1"/>
</dbReference>
<feature type="transmembrane region" description="Helical" evidence="10">
    <location>
        <begin position="32"/>
        <end position="51"/>
    </location>
</feature>
<feature type="transmembrane region" description="Helical" evidence="10">
    <location>
        <begin position="409"/>
        <end position="431"/>
    </location>
</feature>
<dbReference type="InterPro" id="IPR036640">
    <property type="entry name" value="ABC1_TM_sf"/>
</dbReference>
<dbReference type="PANTHER" id="PTHR24223">
    <property type="entry name" value="ATP-BINDING CASSETTE SUB-FAMILY C"/>
    <property type="match status" value="1"/>
</dbReference>
<evidence type="ECO:0000256" key="1">
    <source>
        <dbReference type="ARBA" id="ARBA00004128"/>
    </source>
</evidence>
<reference evidence="13" key="1">
    <citation type="submission" date="2021-11" db="EMBL/GenBank/DDBJ databases">
        <authorList>
            <person name="Herlambang A."/>
            <person name="Guo Y."/>
            <person name="Takashima Y."/>
            <person name="Nishizawa T."/>
        </authorList>
    </citation>
    <scope>NUCLEOTIDE SEQUENCE</scope>
    <source>
        <strain evidence="13">E1425</strain>
    </source>
</reference>
<dbReference type="Pfam" id="PF00005">
    <property type="entry name" value="ABC_tran"/>
    <property type="match status" value="2"/>
</dbReference>
<comment type="caution">
    <text evidence="13">The sequence shown here is derived from an EMBL/GenBank/DDBJ whole genome shotgun (WGS) entry which is preliminary data.</text>
</comment>
<dbReference type="InterPro" id="IPR017871">
    <property type="entry name" value="ABC_transporter-like_CS"/>
</dbReference>
<evidence type="ECO:0000256" key="9">
    <source>
        <dbReference type="SAM" id="MobiDB-lite"/>
    </source>
</evidence>
<feature type="transmembrane region" description="Helical" evidence="10">
    <location>
        <begin position="160"/>
        <end position="180"/>
    </location>
</feature>
<dbReference type="InterPro" id="IPR027417">
    <property type="entry name" value="P-loop_NTPase"/>
</dbReference>
<dbReference type="InterPro" id="IPR050173">
    <property type="entry name" value="ABC_transporter_C-like"/>
</dbReference>
<name>A0A9P3HDX4_9FUNG</name>
<dbReference type="Gene3D" id="3.40.50.300">
    <property type="entry name" value="P-loop containing nucleotide triphosphate hydrolases"/>
    <property type="match status" value="2"/>
</dbReference>
<dbReference type="FunFam" id="3.40.50.300:FF:000163">
    <property type="entry name" value="Multidrug resistance-associated protein member 4"/>
    <property type="match status" value="1"/>
</dbReference>
<dbReference type="InterPro" id="IPR003439">
    <property type="entry name" value="ABC_transporter-like_ATP-bd"/>
</dbReference>
<feature type="transmembrane region" description="Helical" evidence="10">
    <location>
        <begin position="134"/>
        <end position="154"/>
    </location>
</feature>
<proteinExistence type="predicted"/>
<reference evidence="13" key="2">
    <citation type="journal article" date="2022" name="Microbiol. Resour. Announc.">
        <title>Whole-Genome Sequence of Entomortierella parvispora E1425, a Mucoromycotan Fungus Associated with Burkholderiaceae-Related Endosymbiotic Bacteria.</title>
        <authorList>
            <person name="Herlambang A."/>
            <person name="Guo Y."/>
            <person name="Takashima Y."/>
            <person name="Narisawa K."/>
            <person name="Ohta H."/>
            <person name="Nishizawa T."/>
        </authorList>
    </citation>
    <scope>NUCLEOTIDE SEQUENCE</scope>
    <source>
        <strain evidence="13">E1425</strain>
    </source>
</reference>
<dbReference type="Pfam" id="PF00664">
    <property type="entry name" value="ABC_membrane"/>
    <property type="match status" value="2"/>
</dbReference>
<comment type="subcellular location">
    <subcellularLocation>
        <location evidence="1">Vacuole membrane</location>
        <topology evidence="1">Multi-pass membrane protein</topology>
    </subcellularLocation>
</comment>
<feature type="compositionally biased region" description="Acidic residues" evidence="9">
    <location>
        <begin position="638"/>
        <end position="656"/>
    </location>
</feature>
<feature type="domain" description="ABC transporter" evidence="11">
    <location>
        <begin position="661"/>
        <end position="885"/>
    </location>
</feature>
<feature type="compositionally biased region" description="Basic residues" evidence="9">
    <location>
        <begin position="890"/>
        <end position="900"/>
    </location>
</feature>
<feature type="transmembrane region" description="Helical" evidence="10">
    <location>
        <begin position="334"/>
        <end position="357"/>
    </location>
</feature>
<dbReference type="Pfam" id="PF24357">
    <property type="entry name" value="TMD0_ABC"/>
    <property type="match status" value="1"/>
</dbReference>
<gene>
    <name evidence="13" type="ORF">EMPS_07123</name>
</gene>
<dbReference type="CDD" id="cd18579">
    <property type="entry name" value="ABC_6TM_ABCC_D1"/>
    <property type="match status" value="1"/>
</dbReference>
<evidence type="ECO:0000259" key="11">
    <source>
        <dbReference type="PROSITE" id="PS50893"/>
    </source>
</evidence>
<evidence type="ECO:0000256" key="7">
    <source>
        <dbReference type="ARBA" id="ARBA00022989"/>
    </source>
</evidence>
<organism evidence="13 14">
    <name type="scientific">Entomortierella parvispora</name>
    <dbReference type="NCBI Taxonomy" id="205924"/>
    <lineage>
        <taxon>Eukaryota</taxon>
        <taxon>Fungi</taxon>
        <taxon>Fungi incertae sedis</taxon>
        <taxon>Mucoromycota</taxon>
        <taxon>Mortierellomycotina</taxon>
        <taxon>Mortierellomycetes</taxon>
        <taxon>Mortierellales</taxon>
        <taxon>Mortierellaceae</taxon>
        <taxon>Entomortierella</taxon>
    </lineage>
</organism>
<feature type="transmembrane region" description="Helical" evidence="10">
    <location>
        <begin position="72"/>
        <end position="94"/>
    </location>
</feature>
<keyword evidence="3 10" id="KW-0812">Transmembrane</keyword>
<evidence type="ECO:0000256" key="4">
    <source>
        <dbReference type="ARBA" id="ARBA00022737"/>
    </source>
</evidence>
<feature type="compositionally biased region" description="Acidic residues" evidence="9">
    <location>
        <begin position="918"/>
        <end position="937"/>
    </location>
</feature>
<feature type="transmembrane region" description="Helical" evidence="10">
    <location>
        <begin position="100"/>
        <end position="122"/>
    </location>
</feature>
<feature type="compositionally biased region" description="Low complexity" evidence="9">
    <location>
        <begin position="903"/>
        <end position="917"/>
    </location>
</feature>
<dbReference type="FunFam" id="3.40.50.300:FF:000997">
    <property type="entry name" value="Multidrug resistance-associated protein 1"/>
    <property type="match status" value="1"/>
</dbReference>
<feature type="transmembrane region" description="Helical" evidence="10">
    <location>
        <begin position="1023"/>
        <end position="1046"/>
    </location>
</feature>
<dbReference type="GO" id="GO:0005524">
    <property type="term" value="F:ATP binding"/>
    <property type="evidence" value="ECO:0007669"/>
    <property type="project" value="UniProtKB-KW"/>
</dbReference>
<dbReference type="EMBL" id="BQFW01000009">
    <property type="protein sequence ID" value="GJJ74765.1"/>
    <property type="molecule type" value="Genomic_DNA"/>
</dbReference>
<dbReference type="PROSITE" id="PS00211">
    <property type="entry name" value="ABC_TRANSPORTER_1"/>
    <property type="match status" value="2"/>
</dbReference>
<dbReference type="Gene3D" id="1.20.1560.10">
    <property type="entry name" value="ABC transporter type 1, transmembrane domain"/>
    <property type="match status" value="2"/>
</dbReference>
<keyword evidence="6 13" id="KW-0067">ATP-binding</keyword>
<keyword evidence="8 10" id="KW-0472">Membrane</keyword>
<evidence type="ECO:0000256" key="5">
    <source>
        <dbReference type="ARBA" id="ARBA00022741"/>
    </source>
</evidence>
<dbReference type="PANTHER" id="PTHR24223:SF443">
    <property type="entry name" value="MULTIDRUG-RESISTANCE LIKE PROTEIN 1, ISOFORM I"/>
    <property type="match status" value="1"/>
</dbReference>
<dbReference type="InterPro" id="IPR011527">
    <property type="entry name" value="ABC1_TM_dom"/>
</dbReference>
<dbReference type="CDD" id="cd03250">
    <property type="entry name" value="ABCC_MRP_domain1"/>
    <property type="match status" value="1"/>
</dbReference>
<dbReference type="GO" id="GO:0000329">
    <property type="term" value="C:fungal-type vacuole membrane"/>
    <property type="evidence" value="ECO:0007669"/>
    <property type="project" value="UniProtKB-ARBA"/>
</dbReference>
<feature type="transmembrane region" description="Helical" evidence="10">
    <location>
        <begin position="302"/>
        <end position="322"/>
    </location>
</feature>
<dbReference type="FunFam" id="1.20.1560.10:FF:000010">
    <property type="entry name" value="Multidrug resistance-associated ABC transporter"/>
    <property type="match status" value="1"/>
</dbReference>
<feature type="domain" description="ABC transmembrane type-1" evidence="12">
    <location>
        <begin position="308"/>
        <end position="580"/>
    </location>
</feature>
<feature type="domain" description="ABC transporter" evidence="11">
    <location>
        <begin position="1303"/>
        <end position="1585"/>
    </location>
</feature>
<feature type="domain" description="ABC transmembrane type-1" evidence="12">
    <location>
        <begin position="989"/>
        <end position="1267"/>
    </location>
</feature>
<feature type="transmembrane region" description="Helical" evidence="10">
    <location>
        <begin position="989"/>
        <end position="1011"/>
    </location>
</feature>
<dbReference type="InterPro" id="IPR044726">
    <property type="entry name" value="ABCC_6TM_D2"/>
</dbReference>
<keyword evidence="7 10" id="KW-1133">Transmembrane helix</keyword>
<dbReference type="GO" id="GO:0140359">
    <property type="term" value="F:ABC-type transporter activity"/>
    <property type="evidence" value="ECO:0007669"/>
    <property type="project" value="InterPro"/>
</dbReference>
<dbReference type="Proteomes" id="UP000827284">
    <property type="component" value="Unassembled WGS sequence"/>
</dbReference>
<dbReference type="CDD" id="cd03244">
    <property type="entry name" value="ABCC_MRP_domain2"/>
    <property type="match status" value="1"/>
</dbReference>
<keyword evidence="5" id="KW-0547">Nucleotide-binding</keyword>
<feature type="transmembrane region" description="Helical" evidence="10">
    <location>
        <begin position="437"/>
        <end position="457"/>
    </location>
</feature>
<feature type="transmembrane region" description="Helical" evidence="10">
    <location>
        <begin position="1114"/>
        <end position="1140"/>
    </location>
</feature>
<dbReference type="OrthoDB" id="6500128at2759"/>
<evidence type="ECO:0000256" key="8">
    <source>
        <dbReference type="ARBA" id="ARBA00023136"/>
    </source>
</evidence>
<evidence type="ECO:0000256" key="6">
    <source>
        <dbReference type="ARBA" id="ARBA00022840"/>
    </source>
</evidence>
<dbReference type="PROSITE" id="PS50929">
    <property type="entry name" value="ABC_TM1F"/>
    <property type="match status" value="2"/>
</dbReference>
<evidence type="ECO:0000259" key="12">
    <source>
        <dbReference type="PROSITE" id="PS50929"/>
    </source>
</evidence>
<evidence type="ECO:0000256" key="10">
    <source>
        <dbReference type="SAM" id="Phobius"/>
    </source>
</evidence>
<accession>A0A9P3HDX4</accession>
<evidence type="ECO:0000313" key="13">
    <source>
        <dbReference type="EMBL" id="GJJ74765.1"/>
    </source>
</evidence>
<keyword evidence="4" id="KW-0677">Repeat</keyword>
<protein>
    <submittedName>
        <fullName evidence="13">ATP-binding cassette, subfamily C (CFTR/MRP), member 1</fullName>
    </submittedName>
</protein>
<dbReference type="GO" id="GO:0016887">
    <property type="term" value="F:ATP hydrolysis activity"/>
    <property type="evidence" value="ECO:0007669"/>
    <property type="project" value="InterPro"/>
</dbReference>
<dbReference type="InterPro" id="IPR044746">
    <property type="entry name" value="ABCC_6TM_D1"/>
</dbReference>
<dbReference type="InterPro" id="IPR003593">
    <property type="entry name" value="AAA+_ATPase"/>
</dbReference>
<evidence type="ECO:0000256" key="2">
    <source>
        <dbReference type="ARBA" id="ARBA00022448"/>
    </source>
</evidence>
<keyword evidence="2" id="KW-0813">Transport</keyword>
<dbReference type="SUPFAM" id="SSF90123">
    <property type="entry name" value="ABC transporter transmembrane region"/>
    <property type="match status" value="2"/>
</dbReference>
<evidence type="ECO:0000313" key="14">
    <source>
        <dbReference type="Proteomes" id="UP000827284"/>
    </source>
</evidence>
<feature type="region of interest" description="Disordered" evidence="9">
    <location>
        <begin position="631"/>
        <end position="659"/>
    </location>
</feature>
<feature type="region of interest" description="Disordered" evidence="9">
    <location>
        <begin position="890"/>
        <end position="957"/>
    </location>
</feature>
<sequence>MDTSILGKKTHLCGSEGWGPTSPTRADLTLCFEYSIFYTLLGWLGFFLLLARTYRLRTQRTPHNYGRTPWHYWPAKGSILATVVLFLVQTAVSVTAKDYFVMNTVGSLTMAIAWFMSLWVNYDEPRYTIRSSNSLISFYIVTAVSTSFILHTLYDLGQGHSVQFILSALVLISVLVGLTAEAWPRGSTRIHQQLPPEIRAYDRASLLSQLTMSYFQPIVNLAAKQEFLSPADIANILPEEHETKVGAERIERVWNKRVQAFHQRLEAETDPEKRSKIKPPSLLNSILVAHWRGFVPIVAARILIPFGEILSPFLLGLLLDYIEGRSHEGERPLIFGLFIAVSIFVAHVLVTIGYSYALRKLYLIGAEIRSGATAMVYRKALRLSPDARRKSSTGAITNHMSVDAAMWEIGVDILSIFISLPLDFGLCIYFLYKLLGWSAFVAVVILVLLSPLQIWRAKHLGRLEDKRMEMTDERVRQTTEVLSNIKIVKLYGWEIPMMRRILDSRGKELEMTRRLGIIEAVMTLVFASSTPIISLVTFGTYVTLGHGELTPKVVFVSLTLLELLHEPIARLAEGTAELVSLIIATKRLRRFLLREEIDDSQIERQDYSATSRHGGVAIEIKDATMTWTLGGDGNTENIGDEGADSDDEAEAETATDEQEHLLSTDANASADELQAPALRDINLAVKDKSIVAVVGRVGMGKSSLLSAVIGDMYKLEGSISIRGRVAYVPQQAWIVNATLRDNILFGKEYDAARYRKVLNACSLEPDLAILPAGDMTEIGERGINLSGGQKQRVSLARAAYQDADVYLLDDPLSAVDAHVDRHLWENLIGPEGLLKDKTRILVTHGIHHLAQMDQIVVIKDGAIAEIGQYEELLSHKKAFSQLIEEFSVKHSGHKKRRNSHHVATGAGSASGTTTAAEDLSDEGSDEESDAQTVEEEETTKATKAKTAKAEEDDEEDELIAEEVMKRGGIEWRLVKAYAKACTYRTSISIVLINTVTHMCVLVTALWLKHWIGKSQDDLSKSIVLFLGVYTGITFLYAFCYLVYMYLIMSVARIRASEFFHRKLIETIVRLPMSFFDTTPLGRIVNRFSSDCFSLDEQLPWKFQDLIYLTQSVGVTLLVIVFTMPSIVIMLPFLAAVYYMIQRYFIWATRSLKRIRSVSISPVYQHFDETLNGVATIRAMSIQPQYIEENAKRLDYTTNAFVGYMYCNRWVELRLQIVSATIILALAVLAVLGRHKVDPSLVGLALNYAIGVTDSMMWLVRDYSEWQAHLVAIERIQDYTDKHTEAPAYMSKRVPVQWPEHGRVVFKNYSSRYREGLDLVVKHLSFEVQPGSSVGIVGRTGAGKSSLTLALFRIIEAANSYWARASDNSGYHERREAAAAAGEGTETDGLLNGMEPAPLREDEEIDGGSIEIDGVDIATLGLSDLRQHLAIIPQDPTLFAGTVRDNLDPFNQAGDEELWEALERAHLKDQIRALPGGLSHEVSQNGENFSVGQRSLICLARALLRKSKILILDEATAAVDMETDELIQKTIREEFKDRTVLTIAHRIKTVLDSNMILVMDKGEVVEFDKPETLLKNHDSKFFQLAHQAGAVST</sequence>
<keyword evidence="14" id="KW-1185">Reference proteome</keyword>
<dbReference type="SMART" id="SM00382">
    <property type="entry name" value="AAA"/>
    <property type="match status" value="2"/>
</dbReference>
<evidence type="ECO:0000256" key="3">
    <source>
        <dbReference type="ARBA" id="ARBA00022692"/>
    </source>
</evidence>
<dbReference type="FunFam" id="1.20.1560.10:FF:000006">
    <property type="entry name" value="ATP-binding cassette, sub-family C (CFTR/MRP), member 9"/>
    <property type="match status" value="1"/>
</dbReference>
<dbReference type="InterPro" id="IPR056227">
    <property type="entry name" value="TMD0_ABC"/>
</dbReference>
<dbReference type="SUPFAM" id="SSF52540">
    <property type="entry name" value="P-loop containing nucleoside triphosphate hydrolases"/>
    <property type="match status" value="3"/>
</dbReference>